<evidence type="ECO:0000256" key="4">
    <source>
        <dbReference type="PROSITE-ProRule" id="PRU00267"/>
    </source>
</evidence>
<feature type="region of interest" description="Disordered" evidence="5">
    <location>
        <begin position="1"/>
        <end position="80"/>
    </location>
</feature>
<feature type="domain" description="HMG box" evidence="6">
    <location>
        <begin position="74"/>
        <end position="142"/>
    </location>
</feature>
<dbReference type="SUPFAM" id="SSF47095">
    <property type="entry name" value="HMG-box"/>
    <property type="match status" value="1"/>
</dbReference>
<reference evidence="7" key="1">
    <citation type="submission" date="2021-01" db="EMBL/GenBank/DDBJ databases">
        <authorList>
            <person name="Kaushik A."/>
        </authorList>
    </citation>
    <scope>NUCLEOTIDE SEQUENCE</scope>
    <source>
        <strain evidence="7">Type strain: AG8-Rh-89/</strain>
    </source>
</reference>
<feature type="compositionally biased region" description="Pro residues" evidence="5">
    <location>
        <begin position="1"/>
        <end position="10"/>
    </location>
</feature>
<dbReference type="PANTHER" id="PTHR48112">
    <property type="entry name" value="HIGH MOBILITY GROUP PROTEIN DSP1"/>
    <property type="match status" value="1"/>
</dbReference>
<keyword evidence="3 4" id="KW-0539">Nucleus</keyword>
<protein>
    <recommendedName>
        <fullName evidence="6">HMG box domain-containing protein</fullName>
    </recommendedName>
</protein>
<dbReference type="EMBL" id="CAJMWZ010004079">
    <property type="protein sequence ID" value="CAE6484136.1"/>
    <property type="molecule type" value="Genomic_DNA"/>
</dbReference>
<dbReference type="AlphaFoldDB" id="A0A8H3CLG7"/>
<sequence>MPPTHPPCTVPLPSECGASSPQHATTTETPSSSDNGIQEEDQAHNTAHDASPEPNPIAIAARPSKGQSKDPNRPKQPPSAYFIYQTEVRQTVKLACPTLSPTELPKEIAVMWRALPDEERQRYKDCAKIQKDRWSAELKAYRKGAKARISTPLSGFRAGEPSSKRHRAGSSPYEPTTEPETIEID</sequence>
<dbReference type="PANTHER" id="PTHR48112:SF32">
    <property type="entry name" value="HIGH MOBILITY GROUP PROTEIN B3"/>
    <property type="match status" value="1"/>
</dbReference>
<dbReference type="InterPro" id="IPR036910">
    <property type="entry name" value="HMG_box_dom_sf"/>
</dbReference>
<evidence type="ECO:0000313" key="7">
    <source>
        <dbReference type="EMBL" id="CAE6484136.1"/>
    </source>
</evidence>
<dbReference type="InterPro" id="IPR050342">
    <property type="entry name" value="HMGB"/>
</dbReference>
<evidence type="ECO:0000256" key="1">
    <source>
        <dbReference type="ARBA" id="ARBA00004123"/>
    </source>
</evidence>
<proteinExistence type="predicted"/>
<feature type="DNA-binding region" description="HMG box" evidence="4">
    <location>
        <begin position="74"/>
        <end position="142"/>
    </location>
</feature>
<accession>A0A8H3CLG7</accession>
<dbReference type="Pfam" id="PF00505">
    <property type="entry name" value="HMG_box"/>
    <property type="match status" value="1"/>
</dbReference>
<dbReference type="CDD" id="cd00084">
    <property type="entry name" value="HMG-box_SF"/>
    <property type="match status" value="1"/>
</dbReference>
<evidence type="ECO:0000256" key="2">
    <source>
        <dbReference type="ARBA" id="ARBA00023125"/>
    </source>
</evidence>
<gene>
    <name evidence="7" type="ORF">RDB_LOCUS77984</name>
</gene>
<feature type="region of interest" description="Disordered" evidence="5">
    <location>
        <begin position="149"/>
        <end position="185"/>
    </location>
</feature>
<dbReference type="PROSITE" id="PS50118">
    <property type="entry name" value="HMG_BOX_2"/>
    <property type="match status" value="1"/>
</dbReference>
<feature type="compositionally biased region" description="Basic and acidic residues" evidence="5">
    <location>
        <begin position="41"/>
        <end position="51"/>
    </location>
</feature>
<evidence type="ECO:0000256" key="3">
    <source>
        <dbReference type="ARBA" id="ARBA00023242"/>
    </source>
</evidence>
<comment type="caution">
    <text evidence="7">The sequence shown here is derived from an EMBL/GenBank/DDBJ whole genome shotgun (WGS) entry which is preliminary data.</text>
</comment>
<name>A0A8H3CLG7_9AGAM</name>
<dbReference type="GO" id="GO:0003677">
    <property type="term" value="F:DNA binding"/>
    <property type="evidence" value="ECO:0007669"/>
    <property type="project" value="UniProtKB-UniRule"/>
</dbReference>
<dbReference type="GO" id="GO:0005634">
    <property type="term" value="C:nucleus"/>
    <property type="evidence" value="ECO:0007669"/>
    <property type="project" value="UniProtKB-SubCell"/>
</dbReference>
<evidence type="ECO:0000259" key="6">
    <source>
        <dbReference type="PROSITE" id="PS50118"/>
    </source>
</evidence>
<dbReference type="SMART" id="SM00398">
    <property type="entry name" value="HMG"/>
    <property type="match status" value="1"/>
</dbReference>
<evidence type="ECO:0000313" key="8">
    <source>
        <dbReference type="Proteomes" id="UP000663850"/>
    </source>
</evidence>
<feature type="compositionally biased region" description="Polar residues" evidence="5">
    <location>
        <begin position="17"/>
        <end position="36"/>
    </location>
</feature>
<organism evidence="7 8">
    <name type="scientific">Rhizoctonia solani</name>
    <dbReference type="NCBI Taxonomy" id="456999"/>
    <lineage>
        <taxon>Eukaryota</taxon>
        <taxon>Fungi</taxon>
        <taxon>Dikarya</taxon>
        <taxon>Basidiomycota</taxon>
        <taxon>Agaricomycotina</taxon>
        <taxon>Agaricomycetes</taxon>
        <taxon>Cantharellales</taxon>
        <taxon>Ceratobasidiaceae</taxon>
        <taxon>Rhizoctonia</taxon>
    </lineage>
</organism>
<evidence type="ECO:0000256" key="5">
    <source>
        <dbReference type="SAM" id="MobiDB-lite"/>
    </source>
</evidence>
<comment type="subcellular location">
    <subcellularLocation>
        <location evidence="1">Nucleus</location>
    </subcellularLocation>
</comment>
<dbReference type="InterPro" id="IPR009071">
    <property type="entry name" value="HMG_box_dom"/>
</dbReference>
<dbReference type="Gene3D" id="1.10.30.10">
    <property type="entry name" value="High mobility group box domain"/>
    <property type="match status" value="1"/>
</dbReference>
<dbReference type="Proteomes" id="UP000663850">
    <property type="component" value="Unassembled WGS sequence"/>
</dbReference>
<keyword evidence="2 4" id="KW-0238">DNA-binding</keyword>